<evidence type="ECO:0000256" key="2">
    <source>
        <dbReference type="SAM" id="Phobius"/>
    </source>
</evidence>
<evidence type="ECO:0000313" key="4">
    <source>
        <dbReference type="Proteomes" id="UP001153069"/>
    </source>
</evidence>
<dbReference type="PANTHER" id="PTHR48054:SF30">
    <property type="entry name" value="LEUCINE-RICH REPEAT PROTEIN KINASE FAMILY PROTEIN"/>
    <property type="match status" value="1"/>
</dbReference>
<dbReference type="EMBL" id="CAICTM010000408">
    <property type="protein sequence ID" value="CAB9509899.1"/>
    <property type="molecule type" value="Genomic_DNA"/>
</dbReference>
<feature type="compositionally biased region" description="Basic and acidic residues" evidence="1">
    <location>
        <begin position="58"/>
        <end position="72"/>
    </location>
</feature>
<comment type="caution">
    <text evidence="3">The sequence shown here is derived from an EMBL/GenBank/DDBJ whole genome shotgun (WGS) entry which is preliminary data.</text>
</comment>
<gene>
    <name evidence="3" type="ORF">SEMRO_409_G137280.1</name>
</gene>
<evidence type="ECO:0000313" key="3">
    <source>
        <dbReference type="EMBL" id="CAB9509899.1"/>
    </source>
</evidence>
<name>A0A9N8E1E2_9STRA</name>
<dbReference type="InterPro" id="IPR032675">
    <property type="entry name" value="LRR_dom_sf"/>
</dbReference>
<dbReference type="InterPro" id="IPR052592">
    <property type="entry name" value="LRR-RLK"/>
</dbReference>
<organism evidence="3 4">
    <name type="scientific">Seminavis robusta</name>
    <dbReference type="NCBI Taxonomy" id="568900"/>
    <lineage>
        <taxon>Eukaryota</taxon>
        <taxon>Sar</taxon>
        <taxon>Stramenopiles</taxon>
        <taxon>Ochrophyta</taxon>
        <taxon>Bacillariophyta</taxon>
        <taxon>Bacillariophyceae</taxon>
        <taxon>Bacillariophycidae</taxon>
        <taxon>Naviculales</taxon>
        <taxon>Naviculaceae</taxon>
        <taxon>Seminavis</taxon>
    </lineage>
</organism>
<keyword evidence="4" id="KW-1185">Reference proteome</keyword>
<keyword evidence="2" id="KW-1133">Transmembrane helix</keyword>
<reference evidence="3" key="1">
    <citation type="submission" date="2020-06" db="EMBL/GenBank/DDBJ databases">
        <authorList>
            <consortium name="Plant Systems Biology data submission"/>
        </authorList>
    </citation>
    <scope>NUCLEOTIDE SEQUENCE</scope>
    <source>
        <strain evidence="3">D6</strain>
    </source>
</reference>
<feature type="transmembrane region" description="Helical" evidence="2">
    <location>
        <begin position="232"/>
        <end position="257"/>
    </location>
</feature>
<dbReference type="InterPro" id="IPR001611">
    <property type="entry name" value="Leu-rich_rpt"/>
</dbReference>
<feature type="region of interest" description="Disordered" evidence="1">
    <location>
        <begin position="1"/>
        <end position="77"/>
    </location>
</feature>
<proteinExistence type="predicted"/>
<keyword evidence="2" id="KW-0472">Membrane</keyword>
<sequence length="615" mass="66721">MKDNSKDISIGNSSESGLVDEPDELIAPPVQQEPSTTQPSQKQPESTKEKTSSTVHSKTFDHGIDTTKKESDLLLPPTRLHNTDNDIDVGVGLVGKSLILKQEDEERHRSNGGVVEEAVAGSPDMERNQLPRAPGAVITTETVPPQLRRDLAKVNTLPGAVAVQGIQQQQDVAYSSSSESESESSMNDDPNNDASDLVEAEAVDDVEQPQAVAHPSTDGTHRRETITRKYQVRLAGFLLLLLLGCGIIIGSICGAGLCGSSNDSNEPSKTSRDILQAPKMESAITGILGQDYFDGAEESGEGNDHDLTDFLMETRQKAFNWIVNQDPRQLEYDTPNCTRHKPWKECTTHMVSTSVKFCYEPASNNIWGDHWLSASHECQWAGVTCETGQKEEREVVRPLLEFLELATNQISGTIPARWLAKLTDLDITSNRLTGTIPSEVGAFPLRLGLLTNLGYLFLNGTSISGTLPSEIGLASQMGWLEVSYTNNMQGTLPEELYGIKELVHLTLDSCSFSGTISSSLGLTTNLRSLHLANNNFHGTIPNEIGALTNLHQFLVNGNDFTGTFSESSCQNLYVEEVASSKIVADCLPDAETGVPAIQCACCTSCCDNTGYCIDN</sequence>
<dbReference type="AlphaFoldDB" id="A0A9N8E1E2"/>
<evidence type="ECO:0008006" key="5">
    <source>
        <dbReference type="Google" id="ProtNLM"/>
    </source>
</evidence>
<keyword evidence="2" id="KW-0812">Transmembrane</keyword>
<accession>A0A9N8E1E2</accession>
<feature type="compositionally biased region" description="Low complexity" evidence="1">
    <location>
        <begin position="168"/>
        <end position="185"/>
    </location>
</feature>
<dbReference type="Pfam" id="PF00560">
    <property type="entry name" value="LRR_1"/>
    <property type="match status" value="2"/>
</dbReference>
<protein>
    <recommendedName>
        <fullName evidence="5">L domain-like protein</fullName>
    </recommendedName>
</protein>
<evidence type="ECO:0000256" key="1">
    <source>
        <dbReference type="SAM" id="MobiDB-lite"/>
    </source>
</evidence>
<dbReference type="Gene3D" id="3.80.10.10">
    <property type="entry name" value="Ribonuclease Inhibitor"/>
    <property type="match status" value="2"/>
</dbReference>
<dbReference type="SUPFAM" id="SSF52058">
    <property type="entry name" value="L domain-like"/>
    <property type="match status" value="1"/>
</dbReference>
<feature type="compositionally biased region" description="Polar residues" evidence="1">
    <location>
        <begin position="32"/>
        <end position="44"/>
    </location>
</feature>
<dbReference type="PANTHER" id="PTHR48054">
    <property type="entry name" value="RECEPTOR KINASE-LIKE PROTEIN XA21"/>
    <property type="match status" value="1"/>
</dbReference>
<dbReference type="Proteomes" id="UP001153069">
    <property type="component" value="Unassembled WGS sequence"/>
</dbReference>
<feature type="region of interest" description="Disordered" evidence="1">
    <location>
        <begin position="168"/>
        <end position="194"/>
    </location>
</feature>